<dbReference type="SUPFAM" id="SSF56925">
    <property type="entry name" value="OMPA-like"/>
    <property type="match status" value="1"/>
</dbReference>
<accession>A0A5C4JVB9</accession>
<sequence>MLHTRNGVRRNLLSIIVSTAVLSAVAASANAQELAIEPSAGTLGVGLTGIYKLNESVGFSGTVAGFSYEPSGTYEGAQYEGTFKVLTVGATVDYYVNQSDFRISVGARYTDDNAKGTFSMYNPYLGIEETAQVKVTPEYDFQPYFGIGYDADLNERISLDFSLGAYYMGTPNVQESWSGTVYQPLQDSINDFREAAKDYKFYPVAQVGLRFRF</sequence>
<reference evidence="2 3" key="1">
    <citation type="submission" date="2019-06" db="EMBL/GenBank/DDBJ databases">
        <title>Martelella lutilitoris sp. nov., isolated from a tidal mudflat.</title>
        <authorList>
            <person name="Kim Y.-J."/>
        </authorList>
    </citation>
    <scope>NUCLEOTIDE SEQUENCE [LARGE SCALE GENOMIC DNA]</scope>
    <source>
        <strain evidence="2 3">GH2-6</strain>
    </source>
</reference>
<name>A0A5C4JVB9_9HYPH</name>
<evidence type="ECO:0000313" key="2">
    <source>
        <dbReference type="EMBL" id="TNB49174.1"/>
    </source>
</evidence>
<dbReference type="OrthoDB" id="7256004at2"/>
<gene>
    <name evidence="2" type="ORF">FF124_04055</name>
</gene>
<keyword evidence="3" id="KW-1185">Reference proteome</keyword>
<proteinExistence type="predicted"/>
<evidence type="ECO:0008006" key="4">
    <source>
        <dbReference type="Google" id="ProtNLM"/>
    </source>
</evidence>
<dbReference type="Proteomes" id="UP000307874">
    <property type="component" value="Unassembled WGS sequence"/>
</dbReference>
<dbReference type="RefSeq" id="WP_138747206.1">
    <property type="nucleotide sequence ID" value="NZ_VCLB01000002.1"/>
</dbReference>
<evidence type="ECO:0000256" key="1">
    <source>
        <dbReference type="SAM" id="SignalP"/>
    </source>
</evidence>
<feature type="chain" id="PRO_5022745120" description="Porin family protein" evidence="1">
    <location>
        <begin position="32"/>
        <end position="213"/>
    </location>
</feature>
<dbReference type="InterPro" id="IPR011250">
    <property type="entry name" value="OMP/PagP_B-barrel"/>
</dbReference>
<protein>
    <recommendedName>
        <fullName evidence="4">Porin family protein</fullName>
    </recommendedName>
</protein>
<dbReference type="AlphaFoldDB" id="A0A5C4JVB9"/>
<organism evidence="2 3">
    <name type="scientific">Martelella lutilitoris</name>
    <dbReference type="NCBI Taxonomy" id="2583532"/>
    <lineage>
        <taxon>Bacteria</taxon>
        <taxon>Pseudomonadati</taxon>
        <taxon>Pseudomonadota</taxon>
        <taxon>Alphaproteobacteria</taxon>
        <taxon>Hyphomicrobiales</taxon>
        <taxon>Aurantimonadaceae</taxon>
        <taxon>Martelella</taxon>
    </lineage>
</organism>
<keyword evidence="1" id="KW-0732">Signal</keyword>
<comment type="caution">
    <text evidence="2">The sequence shown here is derived from an EMBL/GenBank/DDBJ whole genome shotgun (WGS) entry which is preliminary data.</text>
</comment>
<evidence type="ECO:0000313" key="3">
    <source>
        <dbReference type="Proteomes" id="UP000307874"/>
    </source>
</evidence>
<dbReference type="EMBL" id="VCLB01000002">
    <property type="protein sequence ID" value="TNB49174.1"/>
    <property type="molecule type" value="Genomic_DNA"/>
</dbReference>
<dbReference type="Gene3D" id="2.40.160.170">
    <property type="match status" value="1"/>
</dbReference>
<feature type="signal peptide" evidence="1">
    <location>
        <begin position="1"/>
        <end position="31"/>
    </location>
</feature>